<sequence>MSRFNVGGRVTLAAERDYIEA</sequence>
<reference evidence="1" key="1">
    <citation type="journal article" date="2015" name="Nature">
        <title>Complex archaea that bridge the gap between prokaryotes and eukaryotes.</title>
        <authorList>
            <person name="Spang A."/>
            <person name="Saw J.H."/>
            <person name="Jorgensen S.L."/>
            <person name="Zaremba-Niedzwiedzka K."/>
            <person name="Martijn J."/>
            <person name="Lind A.E."/>
            <person name="van Eijk R."/>
            <person name="Schleper C."/>
            <person name="Guy L."/>
            <person name="Ettema T.J."/>
        </authorList>
    </citation>
    <scope>NUCLEOTIDE SEQUENCE</scope>
</reference>
<name>A0A0F9CX27_9ZZZZ</name>
<dbReference type="AlphaFoldDB" id="A0A0F9CX27"/>
<accession>A0A0F9CX27</accession>
<feature type="non-terminal residue" evidence="1">
    <location>
        <position position="21"/>
    </location>
</feature>
<organism evidence="1">
    <name type="scientific">marine sediment metagenome</name>
    <dbReference type="NCBI Taxonomy" id="412755"/>
    <lineage>
        <taxon>unclassified sequences</taxon>
        <taxon>metagenomes</taxon>
        <taxon>ecological metagenomes</taxon>
    </lineage>
</organism>
<gene>
    <name evidence="1" type="ORF">LCGC14_2616240</name>
</gene>
<dbReference type="EMBL" id="LAZR01044530">
    <property type="protein sequence ID" value="KKL04418.1"/>
    <property type="molecule type" value="Genomic_DNA"/>
</dbReference>
<evidence type="ECO:0000313" key="1">
    <source>
        <dbReference type="EMBL" id="KKL04418.1"/>
    </source>
</evidence>
<protein>
    <submittedName>
        <fullName evidence="1">Uncharacterized protein</fullName>
    </submittedName>
</protein>
<comment type="caution">
    <text evidence="1">The sequence shown here is derived from an EMBL/GenBank/DDBJ whole genome shotgun (WGS) entry which is preliminary data.</text>
</comment>
<proteinExistence type="predicted"/>